<feature type="domain" description="FAD-binding" evidence="7">
    <location>
        <begin position="157"/>
        <end position="380"/>
    </location>
</feature>
<dbReference type="OMA" id="GLTCYRI"/>
<keyword evidence="4" id="KW-0274">FAD</keyword>
<keyword evidence="3" id="KW-0285">Flavoprotein</keyword>
<dbReference type="Proteomes" id="UP000054516">
    <property type="component" value="Unassembled WGS sequence"/>
</dbReference>
<keyword evidence="9" id="KW-1185">Reference proteome</keyword>
<dbReference type="GO" id="GO:0071949">
    <property type="term" value="F:FAD binding"/>
    <property type="evidence" value="ECO:0007669"/>
    <property type="project" value="InterPro"/>
</dbReference>
<evidence type="ECO:0000256" key="2">
    <source>
        <dbReference type="ARBA" id="ARBA00007992"/>
    </source>
</evidence>
<reference evidence="8" key="1">
    <citation type="submission" date="2016-03" db="EMBL/GenBank/DDBJ databases">
        <title>Draft genome sequence of Rosellinia necatrix.</title>
        <authorList>
            <person name="Kanematsu S."/>
        </authorList>
    </citation>
    <scope>NUCLEOTIDE SEQUENCE [LARGE SCALE GENOMIC DNA]</scope>
    <source>
        <strain evidence="8">W97</strain>
    </source>
</reference>
<proteinExistence type="inferred from homology"/>
<evidence type="ECO:0000313" key="8">
    <source>
        <dbReference type="EMBL" id="GAP86819.1"/>
    </source>
</evidence>
<dbReference type="Gene3D" id="3.50.50.60">
    <property type="entry name" value="FAD/NAD(P)-binding domain"/>
    <property type="match status" value="1"/>
</dbReference>
<dbReference type="OrthoDB" id="40579at2759"/>
<dbReference type="GO" id="GO:0004497">
    <property type="term" value="F:monooxygenase activity"/>
    <property type="evidence" value="ECO:0007669"/>
    <property type="project" value="UniProtKB-KW"/>
</dbReference>
<sequence length="416" mass="46179">MTANETRLRVAVIGSGIAGLAAARILRERHNVTVYECGEPSITIGGQGIANFPNSTHILTSMGFDYRRVGSVELWGWKTVDKSGNHLHSIDYNMTERYGSPLVSHMRVDVRAELLRLATACPEDIGLDANASPATLVWNNGAIDIDAEAGRITLQDGTVVQADIVIVSDGIHSRLRNKILDKPVSFHKTGLTCCRVAVSEEQAKKALGKLPHWWEEQREAGKAHMRLMEALDGTSRLMVAYPLRDTTWMNMAWVFQSKNQSSSTEGSWNADADRDEILEIYQDFDDDLRILLRVANEVKIWELQDLEPLPTWTSGRAILIGDAAHAMTPLQGQGSNMAIEDADGLRLLLQSGVTKDNVPDILKKIEDIRRPRATRVLMNTRSTSKISNAADRYAKFEDNCTYPGILNILKQQATCT</sequence>
<gene>
    <name evidence="8" type="ORF">SAMD00023353_2100520</name>
</gene>
<evidence type="ECO:0000256" key="4">
    <source>
        <dbReference type="ARBA" id="ARBA00022827"/>
    </source>
</evidence>
<dbReference type="InterPro" id="IPR036188">
    <property type="entry name" value="FAD/NAD-bd_sf"/>
</dbReference>
<dbReference type="SUPFAM" id="SSF51905">
    <property type="entry name" value="FAD/NAD(P)-binding domain"/>
    <property type="match status" value="1"/>
</dbReference>
<dbReference type="InterPro" id="IPR050493">
    <property type="entry name" value="FAD-dep_Monooxygenase_BioMet"/>
</dbReference>
<protein>
    <submittedName>
        <fullName evidence="8">Putative fad binding domain protein</fullName>
    </submittedName>
</protein>
<dbReference type="AlphaFoldDB" id="A0A1W2TFI0"/>
<evidence type="ECO:0000256" key="6">
    <source>
        <dbReference type="ARBA" id="ARBA00023033"/>
    </source>
</evidence>
<dbReference type="InterPro" id="IPR002938">
    <property type="entry name" value="FAD-bd"/>
</dbReference>
<accession>A0A1W2TFI0</accession>
<keyword evidence="6" id="KW-0503">Monooxygenase</keyword>
<name>A0A1W2TFI0_ROSNE</name>
<evidence type="ECO:0000256" key="5">
    <source>
        <dbReference type="ARBA" id="ARBA00023002"/>
    </source>
</evidence>
<evidence type="ECO:0000256" key="3">
    <source>
        <dbReference type="ARBA" id="ARBA00022630"/>
    </source>
</evidence>
<organism evidence="8">
    <name type="scientific">Rosellinia necatrix</name>
    <name type="common">White root-rot fungus</name>
    <dbReference type="NCBI Taxonomy" id="77044"/>
    <lineage>
        <taxon>Eukaryota</taxon>
        <taxon>Fungi</taxon>
        <taxon>Dikarya</taxon>
        <taxon>Ascomycota</taxon>
        <taxon>Pezizomycotina</taxon>
        <taxon>Sordariomycetes</taxon>
        <taxon>Xylariomycetidae</taxon>
        <taxon>Xylariales</taxon>
        <taxon>Xylariaceae</taxon>
        <taxon>Rosellinia</taxon>
    </lineage>
</organism>
<dbReference type="SUPFAM" id="SSF54373">
    <property type="entry name" value="FAD-linked reductases, C-terminal domain"/>
    <property type="match status" value="1"/>
</dbReference>
<evidence type="ECO:0000313" key="9">
    <source>
        <dbReference type="Proteomes" id="UP000054516"/>
    </source>
</evidence>
<dbReference type="PANTHER" id="PTHR13789">
    <property type="entry name" value="MONOOXYGENASE"/>
    <property type="match status" value="1"/>
</dbReference>
<comment type="pathway">
    <text evidence="1">Secondary metabolite biosynthesis.</text>
</comment>
<comment type="similarity">
    <text evidence="2">Belongs to the paxM FAD-dependent monooxygenase family.</text>
</comment>
<dbReference type="EMBL" id="DF977466">
    <property type="protein sequence ID" value="GAP86819.1"/>
    <property type="molecule type" value="Genomic_DNA"/>
</dbReference>
<dbReference type="STRING" id="77044.A0A1W2TFI0"/>
<dbReference type="PRINTS" id="PR00420">
    <property type="entry name" value="RNGMNOXGNASE"/>
</dbReference>
<evidence type="ECO:0000256" key="1">
    <source>
        <dbReference type="ARBA" id="ARBA00005179"/>
    </source>
</evidence>
<dbReference type="Pfam" id="PF13450">
    <property type="entry name" value="NAD_binding_8"/>
    <property type="match status" value="1"/>
</dbReference>
<keyword evidence="5" id="KW-0560">Oxidoreductase</keyword>
<evidence type="ECO:0000259" key="7">
    <source>
        <dbReference type="Pfam" id="PF01494"/>
    </source>
</evidence>
<dbReference type="Pfam" id="PF01494">
    <property type="entry name" value="FAD_binding_3"/>
    <property type="match status" value="1"/>
</dbReference>
<dbReference type="PANTHER" id="PTHR13789:SF314">
    <property type="entry name" value="FAD-BINDING DOMAIN-CONTAINING PROTEIN"/>
    <property type="match status" value="1"/>
</dbReference>